<dbReference type="AlphaFoldDB" id="A0A5D2R5A9"/>
<keyword evidence="2" id="KW-1133">Transmembrane helix</keyword>
<gene>
    <name evidence="3" type="ORF">ES332_A03G115400v1</name>
</gene>
<sequence>MAITPKTSISQTPTKSPQYYALLLLFLLLLLIMISPLFAYHRQPSLQQSSPTNFNSFPTSAARPAVTDPPQFKAAAHEVPSGPNPESNK</sequence>
<evidence type="ECO:0000313" key="4">
    <source>
        <dbReference type="Proteomes" id="UP000322667"/>
    </source>
</evidence>
<feature type="compositionally biased region" description="Polar residues" evidence="1">
    <location>
        <begin position="46"/>
        <end position="59"/>
    </location>
</feature>
<name>A0A5D2R5A9_GOSTO</name>
<accession>A0A5D2R5A9</accession>
<protein>
    <submittedName>
        <fullName evidence="3">Uncharacterized protein</fullName>
    </submittedName>
</protein>
<evidence type="ECO:0000256" key="2">
    <source>
        <dbReference type="SAM" id="Phobius"/>
    </source>
</evidence>
<evidence type="ECO:0000313" key="3">
    <source>
        <dbReference type="EMBL" id="TYI36037.1"/>
    </source>
</evidence>
<evidence type="ECO:0000256" key="1">
    <source>
        <dbReference type="SAM" id="MobiDB-lite"/>
    </source>
</evidence>
<reference evidence="3 4" key="1">
    <citation type="submission" date="2019-07" db="EMBL/GenBank/DDBJ databases">
        <title>WGS assembly of Gossypium tomentosum.</title>
        <authorList>
            <person name="Chen Z.J."/>
            <person name="Sreedasyam A."/>
            <person name="Ando A."/>
            <person name="Song Q."/>
            <person name="De L."/>
            <person name="Hulse-Kemp A."/>
            <person name="Ding M."/>
            <person name="Ye W."/>
            <person name="Kirkbride R."/>
            <person name="Jenkins J."/>
            <person name="Plott C."/>
            <person name="Lovell J."/>
            <person name="Lin Y.-M."/>
            <person name="Vaughn R."/>
            <person name="Liu B."/>
            <person name="Li W."/>
            <person name="Simpson S."/>
            <person name="Scheffler B."/>
            <person name="Saski C."/>
            <person name="Grover C."/>
            <person name="Hu G."/>
            <person name="Conover J."/>
            <person name="Carlson J."/>
            <person name="Shu S."/>
            <person name="Boston L."/>
            <person name="Williams M."/>
            <person name="Peterson D."/>
            <person name="Mcgee K."/>
            <person name="Jones D."/>
            <person name="Wendel J."/>
            <person name="Stelly D."/>
            <person name="Grimwood J."/>
            <person name="Schmutz J."/>
        </authorList>
    </citation>
    <scope>NUCLEOTIDE SEQUENCE [LARGE SCALE GENOMIC DNA]</scope>
    <source>
        <strain evidence="3">7179.01</strain>
    </source>
</reference>
<keyword evidence="2" id="KW-0472">Membrane</keyword>
<proteinExistence type="predicted"/>
<feature type="transmembrane region" description="Helical" evidence="2">
    <location>
        <begin position="20"/>
        <end position="40"/>
    </location>
</feature>
<keyword evidence="2" id="KW-0812">Transmembrane</keyword>
<feature type="region of interest" description="Disordered" evidence="1">
    <location>
        <begin position="46"/>
        <end position="89"/>
    </location>
</feature>
<organism evidence="3 4">
    <name type="scientific">Gossypium tomentosum</name>
    <name type="common">Hawaiian cotton</name>
    <name type="synonym">Gossypium sandvicense</name>
    <dbReference type="NCBI Taxonomy" id="34277"/>
    <lineage>
        <taxon>Eukaryota</taxon>
        <taxon>Viridiplantae</taxon>
        <taxon>Streptophyta</taxon>
        <taxon>Embryophyta</taxon>
        <taxon>Tracheophyta</taxon>
        <taxon>Spermatophyta</taxon>
        <taxon>Magnoliopsida</taxon>
        <taxon>eudicotyledons</taxon>
        <taxon>Gunneridae</taxon>
        <taxon>Pentapetalae</taxon>
        <taxon>rosids</taxon>
        <taxon>malvids</taxon>
        <taxon>Malvales</taxon>
        <taxon>Malvaceae</taxon>
        <taxon>Malvoideae</taxon>
        <taxon>Gossypium</taxon>
    </lineage>
</organism>
<dbReference type="EMBL" id="CM017612">
    <property type="protein sequence ID" value="TYI36037.1"/>
    <property type="molecule type" value="Genomic_DNA"/>
</dbReference>
<keyword evidence="4" id="KW-1185">Reference proteome</keyword>
<dbReference type="Proteomes" id="UP000322667">
    <property type="component" value="Chromosome A03"/>
</dbReference>